<organism evidence="1">
    <name type="scientific">Kwoniella bestiolae CBS 10118</name>
    <dbReference type="NCBI Taxonomy" id="1296100"/>
    <lineage>
        <taxon>Eukaryota</taxon>
        <taxon>Fungi</taxon>
        <taxon>Dikarya</taxon>
        <taxon>Basidiomycota</taxon>
        <taxon>Agaricomycotina</taxon>
        <taxon>Tremellomycetes</taxon>
        <taxon>Tremellales</taxon>
        <taxon>Cryptococcaceae</taxon>
        <taxon>Kwoniella</taxon>
    </lineage>
</organism>
<dbReference type="EMBL" id="CP144541">
    <property type="protein sequence ID" value="WVW78950.1"/>
    <property type="molecule type" value="Genomic_DNA"/>
</dbReference>
<dbReference type="Proteomes" id="UP000092730">
    <property type="component" value="Chromosome 1"/>
</dbReference>
<dbReference type="VEuPathDB" id="FungiDB:I302_04289"/>
<dbReference type="GeneID" id="30208688"/>
<evidence type="ECO:0000313" key="2">
    <source>
        <dbReference type="EMBL" id="WVW78950.1"/>
    </source>
</evidence>
<dbReference type="RefSeq" id="XP_019047673.1">
    <property type="nucleotide sequence ID" value="XM_019190925.1"/>
</dbReference>
<reference evidence="1" key="1">
    <citation type="submission" date="2013-07" db="EMBL/GenBank/DDBJ databases">
        <title>The Genome Sequence of Cryptococcus bestiolae CBS10118.</title>
        <authorList>
            <consortium name="The Broad Institute Genome Sequencing Platform"/>
            <person name="Cuomo C."/>
            <person name="Litvintseva A."/>
            <person name="Chen Y."/>
            <person name="Heitman J."/>
            <person name="Sun S."/>
            <person name="Springer D."/>
            <person name="Dromer F."/>
            <person name="Young S.K."/>
            <person name="Zeng Q."/>
            <person name="Gargeya S."/>
            <person name="Fitzgerald M."/>
            <person name="Abouelleil A."/>
            <person name="Alvarado L."/>
            <person name="Berlin A.M."/>
            <person name="Chapman S.B."/>
            <person name="Dewar J."/>
            <person name="Goldberg J."/>
            <person name="Griggs A."/>
            <person name="Gujja S."/>
            <person name="Hansen M."/>
            <person name="Howarth C."/>
            <person name="Imamovic A."/>
            <person name="Larimer J."/>
            <person name="McCowan C."/>
            <person name="Murphy C."/>
            <person name="Pearson M."/>
            <person name="Priest M."/>
            <person name="Roberts A."/>
            <person name="Saif S."/>
            <person name="Shea T."/>
            <person name="Sykes S."/>
            <person name="Wortman J."/>
            <person name="Nusbaum C."/>
            <person name="Birren B."/>
        </authorList>
    </citation>
    <scope>NUCLEOTIDE SEQUENCE [LARGE SCALE GENOMIC DNA]</scope>
    <source>
        <strain evidence="1">CBS 10118</strain>
    </source>
</reference>
<dbReference type="OrthoDB" id="10571624at2759"/>
<protein>
    <submittedName>
        <fullName evidence="1">Uncharacterized protein</fullName>
    </submittedName>
</protein>
<dbReference type="AlphaFoldDB" id="A0A1B9G6H9"/>
<name>A0A1B9G6H9_9TREE</name>
<proteinExistence type="predicted"/>
<dbReference type="EMBL" id="KI894020">
    <property type="protein sequence ID" value="OCF26603.1"/>
    <property type="molecule type" value="Genomic_DNA"/>
</dbReference>
<dbReference type="KEGG" id="kbi:30208688"/>
<gene>
    <name evidence="1" type="ORF">I302_04289</name>
    <name evidence="2" type="ORF">I302_100913</name>
</gene>
<keyword evidence="3" id="KW-1185">Reference proteome</keyword>
<evidence type="ECO:0000313" key="3">
    <source>
        <dbReference type="Proteomes" id="UP000092730"/>
    </source>
</evidence>
<reference evidence="2" key="4">
    <citation type="submission" date="2024-02" db="EMBL/GenBank/DDBJ databases">
        <title>Comparative genomics of Cryptococcus and Kwoniella reveals pathogenesis evolution and contrasting modes of karyotype evolution via chromosome fusion or intercentromeric recombination.</title>
        <authorList>
            <person name="Coelho M.A."/>
            <person name="David-Palma M."/>
            <person name="Shea T."/>
            <person name="Bowers K."/>
            <person name="McGinley-Smith S."/>
            <person name="Mohammad A.W."/>
            <person name="Gnirke A."/>
            <person name="Yurkov A.M."/>
            <person name="Nowrousian M."/>
            <person name="Sun S."/>
            <person name="Cuomo C.A."/>
            <person name="Heitman J."/>
        </authorList>
    </citation>
    <scope>NUCLEOTIDE SEQUENCE</scope>
    <source>
        <strain evidence="2">CBS 10118</strain>
    </source>
</reference>
<sequence>MDTEFQALKPKPWRSRRAITSSDIASKLEEKLPTIVSQAPKKWPIGDRVSVQRIDNGKYDSFMKSPKALWPKGKKGVLVITEKSTSTINDEISNGGRLSTYGVVNSAVVCCQMVRL</sequence>
<reference evidence="2" key="2">
    <citation type="submission" date="2013-07" db="EMBL/GenBank/DDBJ databases">
        <authorList>
            <consortium name="The Broad Institute Genome Sequencing Platform"/>
            <person name="Cuomo C."/>
            <person name="Litvintseva A."/>
            <person name="Chen Y."/>
            <person name="Heitman J."/>
            <person name="Sun S."/>
            <person name="Springer D."/>
            <person name="Dromer F."/>
            <person name="Young S.K."/>
            <person name="Zeng Q."/>
            <person name="Gargeya S."/>
            <person name="Fitzgerald M."/>
            <person name="Abouelleil A."/>
            <person name="Alvarado L."/>
            <person name="Berlin A.M."/>
            <person name="Chapman S.B."/>
            <person name="Dewar J."/>
            <person name="Goldberg J."/>
            <person name="Griggs A."/>
            <person name="Gujja S."/>
            <person name="Hansen M."/>
            <person name="Howarth C."/>
            <person name="Imamovic A."/>
            <person name="Larimer J."/>
            <person name="McCowan C."/>
            <person name="Murphy C."/>
            <person name="Pearson M."/>
            <person name="Priest M."/>
            <person name="Roberts A."/>
            <person name="Saif S."/>
            <person name="Shea T."/>
            <person name="Sykes S."/>
            <person name="Wortman J."/>
            <person name="Nusbaum C."/>
            <person name="Birren B."/>
        </authorList>
    </citation>
    <scope>NUCLEOTIDE SEQUENCE</scope>
    <source>
        <strain evidence="2">CBS 10118</strain>
    </source>
</reference>
<evidence type="ECO:0000313" key="1">
    <source>
        <dbReference type="EMBL" id="OCF26603.1"/>
    </source>
</evidence>
<reference evidence="1" key="3">
    <citation type="submission" date="2014-01" db="EMBL/GenBank/DDBJ databases">
        <title>Evolution of pathogenesis and genome organization in the Tremellales.</title>
        <authorList>
            <person name="Cuomo C."/>
            <person name="Litvintseva A."/>
            <person name="Heitman J."/>
            <person name="Chen Y."/>
            <person name="Sun S."/>
            <person name="Springer D."/>
            <person name="Dromer F."/>
            <person name="Young S."/>
            <person name="Zeng Q."/>
            <person name="Chapman S."/>
            <person name="Gujja S."/>
            <person name="Saif S."/>
            <person name="Birren B."/>
        </authorList>
    </citation>
    <scope>NUCLEOTIDE SEQUENCE</scope>
    <source>
        <strain evidence="1">CBS 10118</strain>
    </source>
</reference>
<accession>A0A1B9G6H9</accession>